<evidence type="ECO:0000313" key="1">
    <source>
        <dbReference type="EMBL" id="RYU80096.1"/>
    </source>
</evidence>
<evidence type="ECO:0000313" key="2">
    <source>
        <dbReference type="Proteomes" id="UP000294155"/>
    </source>
</evidence>
<name>A0A4Q5LDL3_9BACT</name>
<evidence type="ECO:0008006" key="3">
    <source>
        <dbReference type="Google" id="ProtNLM"/>
    </source>
</evidence>
<organism evidence="1 2">
    <name type="scientific">Hymenobacter persicinus</name>
    <dbReference type="NCBI Taxonomy" id="2025506"/>
    <lineage>
        <taxon>Bacteria</taxon>
        <taxon>Pseudomonadati</taxon>
        <taxon>Bacteroidota</taxon>
        <taxon>Cytophagia</taxon>
        <taxon>Cytophagales</taxon>
        <taxon>Hymenobacteraceae</taxon>
        <taxon>Hymenobacter</taxon>
    </lineage>
</organism>
<reference evidence="1 2" key="1">
    <citation type="submission" date="2019-02" db="EMBL/GenBank/DDBJ databases">
        <title>Bacterial novel species isolated from soil.</title>
        <authorList>
            <person name="Jung H.-Y."/>
        </authorList>
    </citation>
    <scope>NUCLEOTIDE SEQUENCE [LARGE SCALE GENOMIC DNA]</scope>
    <source>
        <strain evidence="1 2">1-3-3-3</strain>
    </source>
</reference>
<comment type="caution">
    <text evidence="1">The sequence shown here is derived from an EMBL/GenBank/DDBJ whole genome shotgun (WGS) entry which is preliminary data.</text>
</comment>
<protein>
    <recommendedName>
        <fullName evidence="3">Copper chaperone</fullName>
    </recommendedName>
</protein>
<keyword evidence="2" id="KW-1185">Reference proteome</keyword>
<sequence length="74" mass="8514">MVEVFKTNVRARRHARQLLAQIHHDFQDYRASFDLEDCDRILRVESPGAFIPPAGLIQLLREAGFHAEVLPDES</sequence>
<dbReference type="OrthoDB" id="1036397at2"/>
<gene>
    <name evidence="1" type="ORF">EWM57_09135</name>
</gene>
<dbReference type="Proteomes" id="UP000294155">
    <property type="component" value="Unassembled WGS sequence"/>
</dbReference>
<dbReference type="AlphaFoldDB" id="A0A4Q5LDL3"/>
<accession>A0A4Q5LDL3</accession>
<dbReference type="RefSeq" id="WP_129920837.1">
    <property type="nucleotide sequence ID" value="NZ_SEWE01000015.1"/>
</dbReference>
<dbReference type="EMBL" id="SEWE01000015">
    <property type="protein sequence ID" value="RYU80096.1"/>
    <property type="molecule type" value="Genomic_DNA"/>
</dbReference>
<proteinExistence type="predicted"/>